<dbReference type="PROSITE" id="PS50110">
    <property type="entry name" value="RESPONSE_REGULATORY"/>
    <property type="match status" value="1"/>
</dbReference>
<dbReference type="SUPFAM" id="SSF52172">
    <property type="entry name" value="CheY-like"/>
    <property type="match status" value="1"/>
</dbReference>
<evidence type="ECO:0000256" key="2">
    <source>
        <dbReference type="PROSITE-ProRule" id="PRU00169"/>
    </source>
</evidence>
<dbReference type="SMART" id="SM00448">
    <property type="entry name" value="REC"/>
    <property type="match status" value="1"/>
</dbReference>
<feature type="modified residue" description="4-aspartylphosphate" evidence="2">
    <location>
        <position position="69"/>
    </location>
</feature>
<dbReference type="STRING" id="927083.DB32_001987"/>
<dbReference type="InterPro" id="IPR001789">
    <property type="entry name" value="Sig_transdc_resp-reg_receiver"/>
</dbReference>
<accession>A0A0F6YHL9</accession>
<dbReference type="Proteomes" id="UP000034883">
    <property type="component" value="Chromosome"/>
</dbReference>
<dbReference type="Pfam" id="PF00072">
    <property type="entry name" value="Response_reg"/>
    <property type="match status" value="1"/>
</dbReference>
<keyword evidence="1 2" id="KW-0597">Phosphoprotein</keyword>
<organism evidence="4 5">
    <name type="scientific">Sandaracinus amylolyticus</name>
    <dbReference type="NCBI Taxonomy" id="927083"/>
    <lineage>
        <taxon>Bacteria</taxon>
        <taxon>Pseudomonadati</taxon>
        <taxon>Myxococcota</taxon>
        <taxon>Polyangia</taxon>
        <taxon>Polyangiales</taxon>
        <taxon>Sandaracinaceae</taxon>
        <taxon>Sandaracinus</taxon>
    </lineage>
</organism>
<keyword evidence="5" id="KW-1185">Reference proteome</keyword>
<dbReference type="AlphaFoldDB" id="A0A0F6YHL9"/>
<protein>
    <submittedName>
        <fullName evidence="4">Two-component response regulator</fullName>
    </submittedName>
</protein>
<reference evidence="4 5" key="1">
    <citation type="submission" date="2015-03" db="EMBL/GenBank/DDBJ databases">
        <title>Genome assembly of Sandaracinus amylolyticus DSM 53668.</title>
        <authorList>
            <person name="Sharma G."/>
            <person name="Subramanian S."/>
        </authorList>
    </citation>
    <scope>NUCLEOTIDE SEQUENCE [LARGE SCALE GENOMIC DNA]</scope>
    <source>
        <strain evidence="4 5">DSM 53668</strain>
    </source>
</reference>
<evidence type="ECO:0000256" key="1">
    <source>
        <dbReference type="ARBA" id="ARBA00022553"/>
    </source>
</evidence>
<evidence type="ECO:0000259" key="3">
    <source>
        <dbReference type="PROSITE" id="PS50110"/>
    </source>
</evidence>
<dbReference type="InterPro" id="IPR011006">
    <property type="entry name" value="CheY-like_superfamily"/>
</dbReference>
<feature type="domain" description="Response regulatory" evidence="3">
    <location>
        <begin position="20"/>
        <end position="134"/>
    </location>
</feature>
<proteinExistence type="predicted"/>
<dbReference type="GO" id="GO:0000160">
    <property type="term" value="P:phosphorelay signal transduction system"/>
    <property type="evidence" value="ECO:0007669"/>
    <property type="project" value="InterPro"/>
</dbReference>
<dbReference type="KEGG" id="samy:DB32_001987"/>
<evidence type="ECO:0000313" key="4">
    <source>
        <dbReference type="EMBL" id="AKF04838.1"/>
    </source>
</evidence>
<dbReference type="Gene3D" id="3.40.50.2300">
    <property type="match status" value="1"/>
</dbReference>
<evidence type="ECO:0000313" key="5">
    <source>
        <dbReference type="Proteomes" id="UP000034883"/>
    </source>
</evidence>
<dbReference type="PANTHER" id="PTHR44591:SF3">
    <property type="entry name" value="RESPONSE REGULATORY DOMAIN-CONTAINING PROTEIN"/>
    <property type="match status" value="1"/>
</dbReference>
<sequence length="156" mass="16579">MVADEAVTAEVVAKMPRESGVLVVEDDPDTQWRLARMLTVHGARVVGTSSGEAALAVIAQWPADLVLIDQGLPGISGLEVARRIRQEHPGIPVVLMSSEESHDLRLAAKVAGAALMLIKPFRVEVLFELLQRLTSAGAELVEELVDGGDGELAPAE</sequence>
<dbReference type="CDD" id="cd00156">
    <property type="entry name" value="REC"/>
    <property type="match status" value="1"/>
</dbReference>
<name>A0A0F6YHL9_9BACT</name>
<dbReference type="EMBL" id="CP011125">
    <property type="protein sequence ID" value="AKF04838.1"/>
    <property type="molecule type" value="Genomic_DNA"/>
</dbReference>
<gene>
    <name evidence="4" type="ORF">DB32_001987</name>
</gene>
<dbReference type="PANTHER" id="PTHR44591">
    <property type="entry name" value="STRESS RESPONSE REGULATOR PROTEIN 1"/>
    <property type="match status" value="1"/>
</dbReference>
<dbReference type="InterPro" id="IPR050595">
    <property type="entry name" value="Bact_response_regulator"/>
</dbReference>